<evidence type="ECO:0000256" key="4">
    <source>
        <dbReference type="ARBA" id="ARBA00005893"/>
    </source>
</evidence>
<comment type="subunit">
    <text evidence="6">Homotetramer.</text>
</comment>
<proteinExistence type="inferred from homology"/>
<dbReference type="SUPFAM" id="SSF56784">
    <property type="entry name" value="HAD-like"/>
    <property type="match status" value="1"/>
</dbReference>
<evidence type="ECO:0000256" key="6">
    <source>
        <dbReference type="ARBA" id="ARBA00011881"/>
    </source>
</evidence>
<protein>
    <recommendedName>
        <fullName evidence="7">N-acylneuraminate cytidylyltransferase</fullName>
        <ecNumber evidence="7">2.7.7.43</ecNumber>
    </recommendedName>
</protein>
<dbReference type="CDD" id="cd02513">
    <property type="entry name" value="CMP-NeuAc_Synthase"/>
    <property type="match status" value="1"/>
</dbReference>
<evidence type="ECO:0000256" key="1">
    <source>
        <dbReference type="ARBA" id="ARBA00001862"/>
    </source>
</evidence>
<dbReference type="CDD" id="cd01630">
    <property type="entry name" value="HAD_KDO-like"/>
    <property type="match status" value="1"/>
</dbReference>
<evidence type="ECO:0000256" key="5">
    <source>
        <dbReference type="ARBA" id="ARBA00010726"/>
    </source>
</evidence>
<organism evidence="11 12">
    <name type="scientific">Paenibacillus chungangensis</name>
    <dbReference type="NCBI Taxonomy" id="696535"/>
    <lineage>
        <taxon>Bacteria</taxon>
        <taxon>Bacillati</taxon>
        <taxon>Bacillota</taxon>
        <taxon>Bacilli</taxon>
        <taxon>Bacillales</taxon>
        <taxon>Paenibacillaceae</taxon>
        <taxon>Paenibacillus</taxon>
    </lineage>
</organism>
<evidence type="ECO:0000256" key="9">
    <source>
        <dbReference type="ARBA" id="ARBA00022801"/>
    </source>
</evidence>
<dbReference type="NCBIfam" id="TIGR01670">
    <property type="entry name" value="KdsC-phosphatas"/>
    <property type="match status" value="1"/>
</dbReference>
<dbReference type="Proteomes" id="UP001596989">
    <property type="component" value="Unassembled WGS sequence"/>
</dbReference>
<dbReference type="GO" id="GO:0016779">
    <property type="term" value="F:nucleotidyltransferase activity"/>
    <property type="evidence" value="ECO:0007669"/>
    <property type="project" value="UniProtKB-KW"/>
</dbReference>
<dbReference type="InterPro" id="IPR036412">
    <property type="entry name" value="HAD-like_sf"/>
</dbReference>
<keyword evidence="10" id="KW-0460">Magnesium</keyword>
<dbReference type="Gene3D" id="3.40.50.1000">
    <property type="entry name" value="HAD superfamily/HAD-like"/>
    <property type="match status" value="1"/>
</dbReference>
<dbReference type="InterPro" id="IPR050793">
    <property type="entry name" value="CMP-NeuNAc_synthase"/>
</dbReference>
<evidence type="ECO:0000256" key="10">
    <source>
        <dbReference type="ARBA" id="ARBA00022842"/>
    </source>
</evidence>
<dbReference type="InterPro" id="IPR029044">
    <property type="entry name" value="Nucleotide-diphossugar_trans"/>
</dbReference>
<comment type="cofactor">
    <cofactor evidence="2">
        <name>Mg(2+)</name>
        <dbReference type="ChEBI" id="CHEBI:18420"/>
    </cofactor>
</comment>
<dbReference type="PANTHER" id="PTHR21485:SF3">
    <property type="entry name" value="N-ACYLNEURAMINATE CYTIDYLYLTRANSFERASE"/>
    <property type="match status" value="1"/>
</dbReference>
<reference evidence="12" key="1">
    <citation type="journal article" date="2019" name="Int. J. Syst. Evol. Microbiol.">
        <title>The Global Catalogue of Microorganisms (GCM) 10K type strain sequencing project: providing services to taxonomists for standard genome sequencing and annotation.</title>
        <authorList>
            <consortium name="The Broad Institute Genomics Platform"/>
            <consortium name="The Broad Institute Genome Sequencing Center for Infectious Disease"/>
            <person name="Wu L."/>
            <person name="Ma J."/>
        </authorList>
    </citation>
    <scope>NUCLEOTIDE SEQUENCE [LARGE SCALE GENOMIC DNA]</scope>
    <source>
        <strain evidence="12">CCUG 59129</strain>
    </source>
</reference>
<dbReference type="InterPro" id="IPR010023">
    <property type="entry name" value="KdsC_fam"/>
</dbReference>
<dbReference type="SFLD" id="SFLDG01138">
    <property type="entry name" value="C1.6.2:_Deoxy-d-mannose-octulo"/>
    <property type="match status" value="1"/>
</dbReference>
<gene>
    <name evidence="11" type="ORF">ACFQ2I_21360</name>
</gene>
<dbReference type="EMBL" id="JBHTJZ010000068">
    <property type="protein sequence ID" value="MFD0961890.1"/>
    <property type="molecule type" value="Genomic_DNA"/>
</dbReference>
<dbReference type="PANTHER" id="PTHR21485">
    <property type="entry name" value="HAD SUPERFAMILY MEMBERS CMAS AND KDSC"/>
    <property type="match status" value="1"/>
</dbReference>
<comment type="pathway">
    <text evidence="3">Amino-sugar metabolism; N-acetylneuraminate metabolism.</text>
</comment>
<accession>A0ABW3HWP4</accession>
<evidence type="ECO:0000256" key="8">
    <source>
        <dbReference type="ARBA" id="ARBA00022723"/>
    </source>
</evidence>
<dbReference type="Pfam" id="PF02348">
    <property type="entry name" value="CTP_transf_3"/>
    <property type="match status" value="1"/>
</dbReference>
<evidence type="ECO:0000313" key="12">
    <source>
        <dbReference type="Proteomes" id="UP001596989"/>
    </source>
</evidence>
<sequence>MEKSLRTVAFIPVRGGSKGIPHKNIKPFCGKPLVYWTVAAAAKCEEIEKVFVSTDDSLIKKTVEEFGFPNVVVIDRSVESASDTATTESAMLEFANLFSFSHVVLLQATSPLIESQDIYQSLTQWKASKADSLVSVVRQKRFIWGESDHFALPLNYTPSQRPRRQDWNGYLVENGAIYITSRDLLLTTRCRISGNVAMYEMPEDTYFELDGITDWEVAEKLKLLRLKDALSLEEVIPEINLLISDVDGVLTDAGMYYSTSGDELKKFNTRDGKGIELLKNTGVKVMLLTAEDIEVVRARAEKLNVDYLFMGVKNKDTFLKQFFMDNPEYHYQKTAYIGDDVNDLESLKQVALSASPYDAHPTVRSFVQYICERRGGQGCVRELCDLIISYKE</sequence>
<dbReference type="EC" id="2.7.7.43" evidence="7"/>
<evidence type="ECO:0000256" key="7">
    <source>
        <dbReference type="ARBA" id="ARBA00012491"/>
    </source>
</evidence>
<keyword evidence="12" id="KW-1185">Reference proteome</keyword>
<dbReference type="Gene3D" id="3.90.550.10">
    <property type="entry name" value="Spore Coat Polysaccharide Biosynthesis Protein SpsA, Chain A"/>
    <property type="match status" value="1"/>
</dbReference>
<evidence type="ECO:0000256" key="3">
    <source>
        <dbReference type="ARBA" id="ARBA00005141"/>
    </source>
</evidence>
<keyword evidence="11" id="KW-0548">Nucleotidyltransferase</keyword>
<dbReference type="SFLD" id="SFLDS00003">
    <property type="entry name" value="Haloacid_Dehalogenase"/>
    <property type="match status" value="1"/>
</dbReference>
<keyword evidence="9" id="KW-0378">Hydrolase</keyword>
<keyword evidence="8" id="KW-0479">Metal-binding</keyword>
<dbReference type="InterPro" id="IPR003329">
    <property type="entry name" value="Cytidylyl_trans"/>
</dbReference>
<dbReference type="InterPro" id="IPR023214">
    <property type="entry name" value="HAD_sf"/>
</dbReference>
<dbReference type="RefSeq" id="WP_377567888.1">
    <property type="nucleotide sequence ID" value="NZ_JBHTJZ010000068.1"/>
</dbReference>
<comment type="caution">
    <text evidence="11">The sequence shown here is derived from an EMBL/GenBank/DDBJ whole genome shotgun (WGS) entry which is preliminary data.</text>
</comment>
<dbReference type="SFLD" id="SFLDG01136">
    <property type="entry name" value="C1.6:_Phosphoserine_Phosphatas"/>
    <property type="match status" value="1"/>
</dbReference>
<keyword evidence="11" id="KW-0808">Transferase</keyword>
<comment type="similarity">
    <text evidence="4">Belongs to the KdsC family.</text>
</comment>
<name>A0ABW3HWP4_9BACL</name>
<dbReference type="SUPFAM" id="SSF53448">
    <property type="entry name" value="Nucleotide-diphospho-sugar transferases"/>
    <property type="match status" value="1"/>
</dbReference>
<comment type="catalytic activity">
    <reaction evidence="1">
        <text>an N-acylneuraminate + CTP = a CMP-N-acyl-beta-neuraminate + diphosphate</text>
        <dbReference type="Rhea" id="RHEA:11344"/>
        <dbReference type="ChEBI" id="CHEBI:33019"/>
        <dbReference type="ChEBI" id="CHEBI:37563"/>
        <dbReference type="ChEBI" id="CHEBI:60073"/>
        <dbReference type="ChEBI" id="CHEBI:68671"/>
        <dbReference type="EC" id="2.7.7.43"/>
    </reaction>
</comment>
<evidence type="ECO:0000256" key="2">
    <source>
        <dbReference type="ARBA" id="ARBA00001946"/>
    </source>
</evidence>
<evidence type="ECO:0000313" key="11">
    <source>
        <dbReference type="EMBL" id="MFD0961890.1"/>
    </source>
</evidence>
<comment type="similarity">
    <text evidence="5">Belongs to the CMP-NeuNAc synthase family.</text>
</comment>